<gene>
    <name evidence="2" type="ORF">FYJ80_03240</name>
</gene>
<proteinExistence type="predicted"/>
<evidence type="ECO:0008006" key="4">
    <source>
        <dbReference type="Google" id="ProtNLM"/>
    </source>
</evidence>
<dbReference type="Proteomes" id="UP000460549">
    <property type="component" value="Unassembled WGS sequence"/>
</dbReference>
<comment type="caution">
    <text evidence="2">The sequence shown here is derived from an EMBL/GenBank/DDBJ whole genome shotgun (WGS) entry which is preliminary data.</text>
</comment>
<name>A0A7X2PC79_9SPIO</name>
<evidence type="ECO:0000313" key="2">
    <source>
        <dbReference type="EMBL" id="MSU05793.1"/>
    </source>
</evidence>
<dbReference type="AlphaFoldDB" id="A0A7X2PC79"/>
<dbReference type="EMBL" id="VUNN01000004">
    <property type="protein sequence ID" value="MSU05793.1"/>
    <property type="molecule type" value="Genomic_DNA"/>
</dbReference>
<protein>
    <recommendedName>
        <fullName evidence="4">Lipoprotein</fullName>
    </recommendedName>
</protein>
<keyword evidence="1" id="KW-0732">Signal</keyword>
<accession>A0A7X2PC79</accession>
<sequence>MKKYLLVLISLILTLSLFISCDNGSKAPSSTTEEKPTTTSEIVILDFSDVSNSRGLTKFPETGNPFGTVYGYDQTKEDGLTNMADGTDYGLWMSCNVMRSLPILPGLKSANADADDYVESIKNKDLIGYGFPIKVFKAEKTSDGVYIVYNILEGDKVNGRIEYYYSTVEKKFSYREIVAPLFGELRAGDQIFVFELFNVPVDKTQDGYSFKAGELYENGSSFRHISFIDSYSFGEPIHTKINKMIIEDAKLLMNYNNNAVTSMEYEKYSSNIPSEYDNLPGIPIDTITGEVGSAIDISKRDKALQLDGQVAFLKKVFKEKSFAFNGYNSLSEFNNSSLEYLARKQDILDEYTSYPDKKFNGIGFPLSYDLNENKNIGACLYNNNGTVKKSNFDEKIPTINSGNQTMVKPVTISEFKGDDEFQFISNPKVEMDNPGFSFPPFILDQFKKCFGISEDITSFDQFVALMFKNLGLNKYAEDPVSRKELLKDSYNNN</sequence>
<dbReference type="PROSITE" id="PS51257">
    <property type="entry name" value="PROKAR_LIPOPROTEIN"/>
    <property type="match status" value="1"/>
</dbReference>
<keyword evidence="3" id="KW-1185">Reference proteome</keyword>
<feature type="signal peptide" evidence="1">
    <location>
        <begin position="1"/>
        <end position="19"/>
    </location>
</feature>
<reference evidence="2 3" key="1">
    <citation type="submission" date="2019-08" db="EMBL/GenBank/DDBJ databases">
        <title>In-depth cultivation of the pig gut microbiome towards novel bacterial diversity and tailored functional studies.</title>
        <authorList>
            <person name="Wylensek D."/>
            <person name="Hitch T.C.A."/>
            <person name="Clavel T."/>
        </authorList>
    </citation>
    <scope>NUCLEOTIDE SEQUENCE [LARGE SCALE GENOMIC DNA]</scope>
    <source>
        <strain evidence="2 3">NM-380-WT-3C1</strain>
    </source>
</reference>
<organism evidence="2 3">
    <name type="scientific">Bullifex porci</name>
    <dbReference type="NCBI Taxonomy" id="2606638"/>
    <lineage>
        <taxon>Bacteria</taxon>
        <taxon>Pseudomonadati</taxon>
        <taxon>Spirochaetota</taxon>
        <taxon>Spirochaetia</taxon>
        <taxon>Spirochaetales</taxon>
        <taxon>Spirochaetaceae</taxon>
        <taxon>Bullifex</taxon>
    </lineage>
</organism>
<evidence type="ECO:0000313" key="3">
    <source>
        <dbReference type="Proteomes" id="UP000460549"/>
    </source>
</evidence>
<dbReference type="RefSeq" id="WP_154424696.1">
    <property type="nucleotide sequence ID" value="NZ_VUNN01000004.1"/>
</dbReference>
<evidence type="ECO:0000256" key="1">
    <source>
        <dbReference type="SAM" id="SignalP"/>
    </source>
</evidence>
<feature type="chain" id="PRO_5031165960" description="Lipoprotein" evidence="1">
    <location>
        <begin position="20"/>
        <end position="493"/>
    </location>
</feature>